<feature type="region of interest" description="Disordered" evidence="1">
    <location>
        <begin position="1"/>
        <end position="31"/>
    </location>
</feature>
<dbReference type="EMBL" id="CP025570">
    <property type="protein sequence ID" value="AZZ39955.1"/>
    <property type="molecule type" value="Genomic_DNA"/>
</dbReference>
<name>A0A3Q9UK09_9ACTN</name>
<sequence length="157" mass="17126">MTGPYQGAVRHNDGVSQSEQGPDDPVSAEDRERIARRYPPRPGRRLWLVAVVVLAGLVLAWTVWAGLHASADPVRVQVFGYQVVSDFRVDVTLEIHRGTPSDTGSCTVYATSHDSQRVGEKQLVIGPGTAEDVRVTTSVKTFSRAVTAQLENCQANR</sequence>
<accession>A0A3Q9UK09</accession>
<evidence type="ECO:0000256" key="1">
    <source>
        <dbReference type="SAM" id="MobiDB-lite"/>
    </source>
</evidence>
<dbReference type="Pfam" id="PF14155">
    <property type="entry name" value="DUF4307"/>
    <property type="match status" value="1"/>
</dbReference>
<keyword evidence="2" id="KW-1133">Transmembrane helix</keyword>
<evidence type="ECO:0000313" key="3">
    <source>
        <dbReference type="EMBL" id="AZZ39955.1"/>
    </source>
</evidence>
<evidence type="ECO:0000313" key="4">
    <source>
        <dbReference type="Proteomes" id="UP000285875"/>
    </source>
</evidence>
<reference evidence="4" key="1">
    <citation type="submission" date="2017-12" db="EMBL/GenBank/DDBJ databases">
        <title>Whole genome sequencing of Acidipropionibacterium jensenii strains JS279 and JS280.</title>
        <authorList>
            <person name="Deptula P."/>
            <person name="Laine P."/>
            <person name="Smolander O.-P."/>
            <person name="Paulin L."/>
            <person name="Auvinen P."/>
            <person name="Varmanen P."/>
        </authorList>
    </citation>
    <scope>NUCLEOTIDE SEQUENCE [LARGE SCALE GENOMIC DNA]</scope>
    <source>
        <strain evidence="4">JS280</strain>
    </source>
</reference>
<dbReference type="KEGG" id="aji:C0Z10_09530"/>
<dbReference type="AlphaFoldDB" id="A0A3Q9UK09"/>
<protein>
    <submittedName>
        <fullName evidence="3">DUF4307 domain-containing protein</fullName>
    </submittedName>
</protein>
<evidence type="ECO:0000256" key="2">
    <source>
        <dbReference type="SAM" id="Phobius"/>
    </source>
</evidence>
<keyword evidence="2" id="KW-0472">Membrane</keyword>
<gene>
    <name evidence="3" type="ORF">C0Z10_09530</name>
</gene>
<dbReference type="InterPro" id="IPR025443">
    <property type="entry name" value="DUF4307"/>
</dbReference>
<proteinExistence type="predicted"/>
<keyword evidence="2" id="KW-0812">Transmembrane</keyword>
<feature type="transmembrane region" description="Helical" evidence="2">
    <location>
        <begin position="46"/>
        <end position="67"/>
    </location>
</feature>
<dbReference type="Proteomes" id="UP000285875">
    <property type="component" value="Chromosome"/>
</dbReference>
<organism evidence="3 4">
    <name type="scientific">Acidipropionibacterium jensenii</name>
    <dbReference type="NCBI Taxonomy" id="1749"/>
    <lineage>
        <taxon>Bacteria</taxon>
        <taxon>Bacillati</taxon>
        <taxon>Actinomycetota</taxon>
        <taxon>Actinomycetes</taxon>
        <taxon>Propionibacteriales</taxon>
        <taxon>Propionibacteriaceae</taxon>
        <taxon>Acidipropionibacterium</taxon>
    </lineage>
</organism>